<protein>
    <submittedName>
        <fullName evidence="2">Uncharacterized protein</fullName>
    </submittedName>
</protein>
<dbReference type="EMBL" id="WNWR01000210">
    <property type="protein sequence ID" value="KAE9988629.1"/>
    <property type="molecule type" value="Genomic_DNA"/>
</dbReference>
<evidence type="ECO:0000313" key="4">
    <source>
        <dbReference type="Proteomes" id="UP000490939"/>
    </source>
</evidence>
<proteinExistence type="predicted"/>
<keyword evidence="4" id="KW-1185">Reference proteome</keyword>
<dbReference type="Proteomes" id="UP000490939">
    <property type="component" value="Unassembled WGS sequence"/>
</dbReference>
<dbReference type="Proteomes" id="UP000447873">
    <property type="component" value="Unassembled WGS sequence"/>
</dbReference>
<dbReference type="AlphaFoldDB" id="A0A8H3Z7Q9"/>
<dbReference type="OrthoDB" id="185373at2759"/>
<accession>A0A8H3Z7Q9</accession>
<reference evidence="2 4" key="1">
    <citation type="submission" date="2019-07" db="EMBL/GenBank/DDBJ databases">
        <title>Venturia inaequalis Genome Resource.</title>
        <authorList>
            <person name="Lichtner F.J."/>
        </authorList>
    </citation>
    <scope>NUCLEOTIDE SEQUENCE [LARGE SCALE GENOMIC DNA]</scope>
    <source>
        <strain evidence="1 3">120213</strain>
        <strain evidence="2 4">DMI_063113</strain>
    </source>
</reference>
<evidence type="ECO:0000313" key="2">
    <source>
        <dbReference type="EMBL" id="KAE9988629.1"/>
    </source>
</evidence>
<sequence length="641" mass="71705">MLTRLAVRSLHEAFERNDWADVEAIYPNIPTSILSHHDTFLIAKLLHTTLRINGSARDAAGQEANQKLLLATDRLVDLYKARVLPPHSGASLHLLSIYKENKEAEKTKELWHWLSTQEGDEYVSQAVYGAAIEALAYAGEPLADLETLFEKALIRFPGNFASYHLSPEAVVPDRGQSAFSKNIPISLLQGIFTARLLNDDWRNAYLAFDVVLRLIPEGIPKRFFELIIAQRPFAEAVQVYQLGILVKALSSDKSSITLLGRAAVAVERVSGQQRAHIAKDAIGILEAEIYARRPLLSSQVSRVINILTHMAWDNKLCDTDAMKLRNFNIAECGSRLIKLCSPYMLGDIGSTLNSMLQLAGKTNHKQLVVEIREVIEELDTWNDVTHRALVSCVGAGGDIDGLKDAWKLLVKRAEQESRELGERDWWCLARAVNSINSPIAVAFATEQLALHNLSPQFQARFQEACQPWPGNGKEIRKPTENTISSEMEVLGEVLDKLEARTRFPDVMDVYRRPDRFSKGTNTLSGESNVAAPATNAQIVYDELTVDPLQPPPPDKEAQLSKAGLPFDTLRFIHWKSINDLLLLAEGCEKAKKAAAEEAIATGTPLKFDKDRESLRLYDELSFPLNLEEYRLRIMELRGRAK</sequence>
<evidence type="ECO:0000313" key="1">
    <source>
        <dbReference type="EMBL" id="KAE9973007.1"/>
    </source>
</evidence>
<evidence type="ECO:0000313" key="3">
    <source>
        <dbReference type="Proteomes" id="UP000447873"/>
    </source>
</evidence>
<organism evidence="2 4">
    <name type="scientific">Venturia inaequalis</name>
    <name type="common">Apple scab fungus</name>
    <dbReference type="NCBI Taxonomy" id="5025"/>
    <lineage>
        <taxon>Eukaryota</taxon>
        <taxon>Fungi</taxon>
        <taxon>Dikarya</taxon>
        <taxon>Ascomycota</taxon>
        <taxon>Pezizomycotina</taxon>
        <taxon>Dothideomycetes</taxon>
        <taxon>Pleosporomycetidae</taxon>
        <taxon>Venturiales</taxon>
        <taxon>Venturiaceae</taxon>
        <taxon>Venturia</taxon>
    </lineage>
</organism>
<gene>
    <name evidence="2" type="ORF">EG327_003320</name>
    <name evidence="1" type="ORF">EG328_004665</name>
</gene>
<name>A0A8H3Z7Q9_VENIN</name>
<dbReference type="EMBL" id="WNWS01000254">
    <property type="protein sequence ID" value="KAE9973007.1"/>
    <property type="molecule type" value="Genomic_DNA"/>
</dbReference>
<comment type="caution">
    <text evidence="2">The sequence shown here is derived from an EMBL/GenBank/DDBJ whole genome shotgun (WGS) entry which is preliminary data.</text>
</comment>